<proteinExistence type="predicted"/>
<accession>A0ABW4SXE8</accession>
<dbReference type="EMBL" id="JBHUFV010000026">
    <property type="protein sequence ID" value="MFD1933281.1"/>
    <property type="molecule type" value="Genomic_DNA"/>
</dbReference>
<evidence type="ECO:0000313" key="1">
    <source>
        <dbReference type="EMBL" id="MFD1933281.1"/>
    </source>
</evidence>
<evidence type="ECO:0000313" key="2">
    <source>
        <dbReference type="Proteomes" id="UP001597368"/>
    </source>
</evidence>
<keyword evidence="2" id="KW-1185">Reference proteome</keyword>
<protein>
    <recommendedName>
        <fullName evidence="3">ATP-binding protein</fullName>
    </recommendedName>
</protein>
<name>A0ABW4SXE8_9ACTN</name>
<gene>
    <name evidence="1" type="ORF">ACFSKW_17560</name>
</gene>
<comment type="caution">
    <text evidence="1">The sequence shown here is derived from an EMBL/GenBank/DDBJ whole genome shotgun (WGS) entry which is preliminary data.</text>
</comment>
<dbReference type="SUPFAM" id="SSF55874">
    <property type="entry name" value="ATPase domain of HSP90 chaperone/DNA topoisomerase II/histidine kinase"/>
    <property type="match status" value="1"/>
</dbReference>
<organism evidence="1 2">
    <name type="scientific">Nonomuraea mangrovi</name>
    <dbReference type="NCBI Taxonomy" id="2316207"/>
    <lineage>
        <taxon>Bacteria</taxon>
        <taxon>Bacillati</taxon>
        <taxon>Actinomycetota</taxon>
        <taxon>Actinomycetes</taxon>
        <taxon>Streptosporangiales</taxon>
        <taxon>Streptosporangiaceae</taxon>
        <taxon>Nonomuraea</taxon>
    </lineage>
</organism>
<sequence length="55" mass="6181">MELLVGELVANSLQHTQEMIRLTLFFEDGLLRCEVEDPSAVWCRPGHATANDARP</sequence>
<evidence type="ECO:0008006" key="3">
    <source>
        <dbReference type="Google" id="ProtNLM"/>
    </source>
</evidence>
<dbReference type="RefSeq" id="WP_379573324.1">
    <property type="nucleotide sequence ID" value="NZ_JBHUFV010000026.1"/>
</dbReference>
<reference evidence="2" key="1">
    <citation type="journal article" date="2019" name="Int. J. Syst. Evol. Microbiol.">
        <title>The Global Catalogue of Microorganisms (GCM) 10K type strain sequencing project: providing services to taxonomists for standard genome sequencing and annotation.</title>
        <authorList>
            <consortium name="The Broad Institute Genomics Platform"/>
            <consortium name="The Broad Institute Genome Sequencing Center for Infectious Disease"/>
            <person name="Wu L."/>
            <person name="Ma J."/>
        </authorList>
    </citation>
    <scope>NUCLEOTIDE SEQUENCE [LARGE SCALE GENOMIC DNA]</scope>
    <source>
        <strain evidence="2">ICMP 6774ER</strain>
    </source>
</reference>
<dbReference type="InterPro" id="IPR036890">
    <property type="entry name" value="HATPase_C_sf"/>
</dbReference>
<dbReference type="Proteomes" id="UP001597368">
    <property type="component" value="Unassembled WGS sequence"/>
</dbReference>